<evidence type="ECO:0000256" key="1">
    <source>
        <dbReference type="SAM" id="MobiDB-lite"/>
    </source>
</evidence>
<dbReference type="Proteomes" id="UP000299102">
    <property type="component" value="Unassembled WGS sequence"/>
</dbReference>
<reference evidence="2 3" key="1">
    <citation type="journal article" date="2019" name="Commun. Biol.">
        <title>The bagworm genome reveals a unique fibroin gene that provides high tensile strength.</title>
        <authorList>
            <person name="Kono N."/>
            <person name="Nakamura H."/>
            <person name="Ohtoshi R."/>
            <person name="Tomita M."/>
            <person name="Numata K."/>
            <person name="Arakawa K."/>
        </authorList>
    </citation>
    <scope>NUCLEOTIDE SEQUENCE [LARGE SCALE GENOMIC DNA]</scope>
</reference>
<feature type="compositionally biased region" description="Low complexity" evidence="1">
    <location>
        <begin position="30"/>
        <end position="41"/>
    </location>
</feature>
<accession>A0A4C1U7C5</accession>
<gene>
    <name evidence="2" type="ORF">EVAR_10729_1</name>
</gene>
<evidence type="ECO:0000313" key="3">
    <source>
        <dbReference type="Proteomes" id="UP000299102"/>
    </source>
</evidence>
<protein>
    <submittedName>
        <fullName evidence="2">Uncharacterized protein</fullName>
    </submittedName>
</protein>
<evidence type="ECO:0000313" key="2">
    <source>
        <dbReference type="EMBL" id="GBP22219.1"/>
    </source>
</evidence>
<name>A0A4C1U7C5_EUMVA</name>
<organism evidence="2 3">
    <name type="scientific">Eumeta variegata</name>
    <name type="common">Bagworm moth</name>
    <name type="synonym">Eumeta japonica</name>
    <dbReference type="NCBI Taxonomy" id="151549"/>
    <lineage>
        <taxon>Eukaryota</taxon>
        <taxon>Metazoa</taxon>
        <taxon>Ecdysozoa</taxon>
        <taxon>Arthropoda</taxon>
        <taxon>Hexapoda</taxon>
        <taxon>Insecta</taxon>
        <taxon>Pterygota</taxon>
        <taxon>Neoptera</taxon>
        <taxon>Endopterygota</taxon>
        <taxon>Lepidoptera</taxon>
        <taxon>Glossata</taxon>
        <taxon>Ditrysia</taxon>
        <taxon>Tineoidea</taxon>
        <taxon>Psychidae</taxon>
        <taxon>Oiketicinae</taxon>
        <taxon>Eumeta</taxon>
    </lineage>
</organism>
<sequence length="103" mass="11486">MENNPDRFSVIARSRKQVARPHTSRAWCDPPISARRSPSSRHLAPTNAQTYDHLLPATNGSSRRKPGHQSTSREAVLLYDIQLAVVTRYFSSPAVIDSTSNMP</sequence>
<keyword evidence="3" id="KW-1185">Reference proteome</keyword>
<dbReference type="AlphaFoldDB" id="A0A4C1U7C5"/>
<dbReference type="EMBL" id="BGZK01000137">
    <property type="protein sequence ID" value="GBP22219.1"/>
    <property type="molecule type" value="Genomic_DNA"/>
</dbReference>
<feature type="region of interest" description="Disordered" evidence="1">
    <location>
        <begin position="21"/>
        <end position="72"/>
    </location>
</feature>
<proteinExistence type="predicted"/>
<comment type="caution">
    <text evidence="2">The sequence shown here is derived from an EMBL/GenBank/DDBJ whole genome shotgun (WGS) entry which is preliminary data.</text>
</comment>